<dbReference type="PANTHER" id="PTHR47354">
    <property type="entry name" value="NADH OXIDOREDUCTASE HCR"/>
    <property type="match status" value="1"/>
</dbReference>
<protein>
    <submittedName>
        <fullName evidence="3">2Fe-2S iron-sulfur cluster binding domain-containing protein</fullName>
    </submittedName>
</protein>
<dbReference type="Gene3D" id="3.40.50.80">
    <property type="entry name" value="Nucleotide-binding domain of ferredoxin-NADP reductase (FNR) module"/>
    <property type="match status" value="1"/>
</dbReference>
<sequence length="335" mass="34694">MEPGFAVTLRGSGRSFSAGPQDTLLAAALRAGLDLPADCKSGFCGACRLRVISGAVAHPEDLPGLDPAEIAGGAALACQARALGPLVIEAEPHSPDLSPPVTMTARVLRRTDPVPGITRLWLGLSGAPAIAAGQYVNILLEDGAQRPFSVAAITPEGIELQIRALPGGRFTDRILPGLAAGDALRLELPRGVFRYRPGDFRPLVLAATGTGIAPLAAILAELAAAPEEAPPVALYWGMRSEADLYLLDDLARLGAGLDDFALVPVLSRGGPDWPGRRGHVQAAVLADFPSLEDHALYLCGNPGMIATARRMFLAAGASVNHLYTDSFLAAAASPA</sequence>
<dbReference type="InterPro" id="IPR039261">
    <property type="entry name" value="FNR_nucleotide-bd"/>
</dbReference>
<gene>
    <name evidence="3" type="ORF">ICN82_08200</name>
</gene>
<dbReference type="PANTHER" id="PTHR47354:SF5">
    <property type="entry name" value="PROTEIN RFBI"/>
    <property type="match status" value="1"/>
</dbReference>
<dbReference type="Gene3D" id="3.10.20.30">
    <property type="match status" value="1"/>
</dbReference>
<dbReference type="AlphaFoldDB" id="A0A8J7CK14"/>
<dbReference type="InterPro" id="IPR012675">
    <property type="entry name" value="Beta-grasp_dom_sf"/>
</dbReference>
<evidence type="ECO:0000259" key="1">
    <source>
        <dbReference type="PROSITE" id="PS51085"/>
    </source>
</evidence>
<evidence type="ECO:0000259" key="2">
    <source>
        <dbReference type="PROSITE" id="PS51384"/>
    </source>
</evidence>
<dbReference type="GO" id="GO:0016491">
    <property type="term" value="F:oxidoreductase activity"/>
    <property type="evidence" value="ECO:0007669"/>
    <property type="project" value="InterPro"/>
</dbReference>
<dbReference type="InterPro" id="IPR017938">
    <property type="entry name" value="Riboflavin_synthase-like_b-brl"/>
</dbReference>
<feature type="domain" description="FAD-binding FR-type" evidence="2">
    <location>
        <begin position="100"/>
        <end position="196"/>
    </location>
</feature>
<evidence type="ECO:0000313" key="3">
    <source>
        <dbReference type="EMBL" id="MBE3638176.1"/>
    </source>
</evidence>
<comment type="caution">
    <text evidence="3">The sequence shown here is derived from an EMBL/GenBank/DDBJ whole genome shotgun (WGS) entry which is preliminary data.</text>
</comment>
<dbReference type="CDD" id="cd00207">
    <property type="entry name" value="fer2"/>
    <property type="match status" value="1"/>
</dbReference>
<name>A0A8J7CK14_9RHOB</name>
<dbReference type="InterPro" id="IPR001433">
    <property type="entry name" value="OxRdtase_FAD/NAD-bd"/>
</dbReference>
<reference evidence="3" key="1">
    <citation type="submission" date="2020-09" db="EMBL/GenBank/DDBJ databases">
        <title>A novel bacterium of genus Mangrovicoccus, isolated from South China Sea.</title>
        <authorList>
            <person name="Huang H."/>
            <person name="Mo K."/>
            <person name="Hu Y."/>
        </authorList>
    </citation>
    <scope>NUCLEOTIDE SEQUENCE</scope>
    <source>
        <strain evidence="3">HB182678</strain>
    </source>
</reference>
<dbReference type="EMBL" id="JACVXA010000019">
    <property type="protein sequence ID" value="MBE3638176.1"/>
    <property type="molecule type" value="Genomic_DNA"/>
</dbReference>
<evidence type="ECO:0000313" key="4">
    <source>
        <dbReference type="Proteomes" id="UP000609121"/>
    </source>
</evidence>
<accession>A0A8J7CK14</accession>
<dbReference type="SUPFAM" id="SSF52343">
    <property type="entry name" value="Ferredoxin reductase-like, C-terminal NADP-linked domain"/>
    <property type="match status" value="1"/>
</dbReference>
<dbReference type="Pfam" id="PF00111">
    <property type="entry name" value="Fer2"/>
    <property type="match status" value="1"/>
</dbReference>
<dbReference type="PROSITE" id="PS51085">
    <property type="entry name" value="2FE2S_FER_2"/>
    <property type="match status" value="1"/>
</dbReference>
<dbReference type="InterPro" id="IPR050415">
    <property type="entry name" value="MRET"/>
</dbReference>
<dbReference type="InterPro" id="IPR001041">
    <property type="entry name" value="2Fe-2S_ferredoxin-type"/>
</dbReference>
<dbReference type="SUPFAM" id="SSF54292">
    <property type="entry name" value="2Fe-2S ferredoxin-like"/>
    <property type="match status" value="1"/>
</dbReference>
<dbReference type="Pfam" id="PF00175">
    <property type="entry name" value="NAD_binding_1"/>
    <property type="match status" value="1"/>
</dbReference>
<dbReference type="Proteomes" id="UP000609121">
    <property type="component" value="Unassembled WGS sequence"/>
</dbReference>
<organism evidence="3 4">
    <name type="scientific">Mangrovicoccus algicola</name>
    <dbReference type="NCBI Taxonomy" id="2771008"/>
    <lineage>
        <taxon>Bacteria</taxon>
        <taxon>Pseudomonadati</taxon>
        <taxon>Pseudomonadota</taxon>
        <taxon>Alphaproteobacteria</taxon>
        <taxon>Rhodobacterales</taxon>
        <taxon>Paracoccaceae</taxon>
        <taxon>Mangrovicoccus</taxon>
    </lineage>
</organism>
<dbReference type="PROSITE" id="PS00197">
    <property type="entry name" value="2FE2S_FER_1"/>
    <property type="match status" value="1"/>
</dbReference>
<keyword evidence="4" id="KW-1185">Reference proteome</keyword>
<dbReference type="InterPro" id="IPR017927">
    <property type="entry name" value="FAD-bd_FR_type"/>
</dbReference>
<dbReference type="SUPFAM" id="SSF63380">
    <property type="entry name" value="Riboflavin synthase domain-like"/>
    <property type="match status" value="1"/>
</dbReference>
<dbReference type="GO" id="GO:0051537">
    <property type="term" value="F:2 iron, 2 sulfur cluster binding"/>
    <property type="evidence" value="ECO:0007669"/>
    <property type="project" value="InterPro"/>
</dbReference>
<dbReference type="PRINTS" id="PR00410">
    <property type="entry name" value="PHEHYDRXLASE"/>
</dbReference>
<proteinExistence type="predicted"/>
<dbReference type="InterPro" id="IPR006058">
    <property type="entry name" value="2Fe2S_fd_BS"/>
</dbReference>
<dbReference type="Gene3D" id="2.40.30.10">
    <property type="entry name" value="Translation factors"/>
    <property type="match status" value="1"/>
</dbReference>
<dbReference type="PROSITE" id="PS51384">
    <property type="entry name" value="FAD_FR"/>
    <property type="match status" value="1"/>
</dbReference>
<dbReference type="InterPro" id="IPR036010">
    <property type="entry name" value="2Fe-2S_ferredoxin-like_sf"/>
</dbReference>
<feature type="domain" description="2Fe-2S ferredoxin-type" evidence="1">
    <location>
        <begin position="5"/>
        <end position="94"/>
    </location>
</feature>